<dbReference type="PROSITE" id="PS51278">
    <property type="entry name" value="GATASE_TYPE_2"/>
    <property type="match status" value="1"/>
</dbReference>
<dbReference type="InterPro" id="IPR029055">
    <property type="entry name" value="Ntn_hydrolases_N"/>
</dbReference>
<evidence type="ECO:0000256" key="1">
    <source>
        <dbReference type="ARBA" id="ARBA00022962"/>
    </source>
</evidence>
<dbReference type="AlphaFoldDB" id="G8ZFT9"/>
<comment type="miscellaneous">
    <text evidence="3">The sequence shown here is derived from an EMBL/GenBank/DDBJ third party annotation (TPA) entry.</text>
</comment>
<dbReference type="Pfam" id="PF13230">
    <property type="entry name" value="GATase_4"/>
    <property type="match status" value="1"/>
</dbReference>
<accession>G8ZFT9</accession>
<evidence type="ECO:0000259" key="2">
    <source>
        <dbReference type="PROSITE" id="PS51278"/>
    </source>
</evidence>
<sequence length="276" mass="30731">MGIGMCRILLAVGNGYRMRPLVEALIKASKDDPYKAARGRGNQHKDGWGYVLVSNGSIIHYKSSKPIFEDEEANNLLEKLPDFGVLILHSRAASQGKVNSFNAQPFSYASPHGYQLYFMHNGDLLKELLLEGLKLPKDKYEEVSDSYLAGLYLSLFIGSTSDEDIVERLALLKPTVRTSLNTGGILVTPGGEVKAFGTAYMSEEYLDDPLSKNYMRIMSFYSADLFAMMSSTLELYTFIPLDEVENGTAFVVSVNLEEEKFDVRKYGLSIEDITSP</sequence>
<dbReference type="PANTHER" id="PTHR42824:SF1">
    <property type="entry name" value="GLUTAMINE AMIDOTRANSFERASE YAFJ-RELATED"/>
    <property type="match status" value="1"/>
</dbReference>
<dbReference type="CDD" id="cd01908">
    <property type="entry name" value="YafJ"/>
    <property type="match status" value="1"/>
</dbReference>
<proteinExistence type="predicted"/>
<dbReference type="SUPFAM" id="SSF56235">
    <property type="entry name" value="N-terminal nucleophile aminohydrolases (Ntn hydrolases)"/>
    <property type="match status" value="1"/>
</dbReference>
<evidence type="ECO:0000313" key="4">
    <source>
        <dbReference type="Proteomes" id="UP000009139"/>
    </source>
</evidence>
<evidence type="ECO:0000313" key="3">
    <source>
        <dbReference type="EMBL" id="CCE69480.1"/>
    </source>
</evidence>
<reference evidence="3 4" key="1">
    <citation type="journal article" date="2012" name="Curr. Microbiol.">
        <title>Re-annotation of two hyperthermophilic archaea Pyrococcus abyssi GE5 and Pyrococcus furiosus DSM 3638.</title>
        <authorList>
            <person name="Gao J."/>
            <person name="Wang J."/>
        </authorList>
    </citation>
    <scope>GENOME REANNOTATION</scope>
    <source>
        <strain evidence="4">GE5 / Orsay</strain>
    </source>
</reference>
<gene>
    <name evidence="3" type="ordered locus">PAB2280</name>
</gene>
<dbReference type="PANTHER" id="PTHR42824">
    <property type="entry name" value="GLUTAMINE AMIDOTRANSFERASE"/>
    <property type="match status" value="1"/>
</dbReference>
<dbReference type="GO" id="GO:0016740">
    <property type="term" value="F:transferase activity"/>
    <property type="evidence" value="ECO:0007669"/>
    <property type="project" value="UniProtKB-KW"/>
</dbReference>
<keyword evidence="3" id="KW-0808">Transferase</keyword>
<dbReference type="EMBL" id="HE613800">
    <property type="protein sequence ID" value="CCE69480.1"/>
    <property type="molecule type" value="Genomic_DNA"/>
</dbReference>
<feature type="domain" description="Glutamine amidotransferase type-2" evidence="2">
    <location>
        <begin position="6"/>
        <end position="276"/>
    </location>
</feature>
<dbReference type="InterPro" id="IPR017932">
    <property type="entry name" value="GATase_2_dom"/>
</dbReference>
<organism evidence="3 4">
    <name type="scientific">Pyrococcus abyssi (strain GE5 / Orsay)</name>
    <dbReference type="NCBI Taxonomy" id="272844"/>
    <lineage>
        <taxon>Archaea</taxon>
        <taxon>Methanobacteriati</taxon>
        <taxon>Methanobacteriota</taxon>
        <taxon>Thermococci</taxon>
        <taxon>Thermococcales</taxon>
        <taxon>Thermococcaceae</taxon>
        <taxon>Pyrococcus</taxon>
    </lineage>
</organism>
<dbReference type="Proteomes" id="UP000009139">
    <property type="component" value="Chromosome"/>
</dbReference>
<dbReference type="Gene3D" id="3.60.20.10">
    <property type="entry name" value="Glutamine Phosphoribosylpyrophosphate, subunit 1, domain 1"/>
    <property type="match status" value="1"/>
</dbReference>
<dbReference type="InterPro" id="IPR026869">
    <property type="entry name" value="EgtC-like"/>
</dbReference>
<keyword evidence="1 3" id="KW-0315">Glutamine amidotransferase</keyword>
<name>G8ZFT9_PYRAB</name>
<protein>
    <submittedName>
        <fullName evidence="3">Glutamine amidotransferase, class II</fullName>
    </submittedName>
</protein>